<name>A0A2T7CEB2_9POAL</name>
<dbReference type="AlphaFoldDB" id="A0A2T7CEB2"/>
<evidence type="ECO:0000313" key="1">
    <source>
        <dbReference type="EMBL" id="PUZ41690.1"/>
    </source>
</evidence>
<sequence>MQKIQPLFDLLSYISQHCVGASVRFPCFWRQQARHPLARHTYIVQVWILTRSALSSCGSASCLRHGSWSSRHGFGFGSIKARGSRDRDEDEGRKEGIRPRRLYALAMVRQAGRQARRCCSALCLSFLSTYTRTLTSSHFQARKCYASVPDQVMSCRLSSFSGKGRLVLCQLMYSY</sequence>
<protein>
    <submittedName>
        <fullName evidence="1">Uncharacterized protein</fullName>
    </submittedName>
</protein>
<gene>
    <name evidence="1" type="ORF">GQ55_9G524400</name>
</gene>
<keyword evidence="2" id="KW-1185">Reference proteome</keyword>
<dbReference type="EMBL" id="CM009757">
    <property type="protein sequence ID" value="PUZ41690.1"/>
    <property type="molecule type" value="Genomic_DNA"/>
</dbReference>
<dbReference type="Proteomes" id="UP000244336">
    <property type="component" value="Chromosome 9"/>
</dbReference>
<dbReference type="Gramene" id="PUZ41690">
    <property type="protein sequence ID" value="PUZ41690"/>
    <property type="gene ID" value="GQ55_9G524400"/>
</dbReference>
<organism evidence="1 2">
    <name type="scientific">Panicum hallii var. hallii</name>
    <dbReference type="NCBI Taxonomy" id="1504633"/>
    <lineage>
        <taxon>Eukaryota</taxon>
        <taxon>Viridiplantae</taxon>
        <taxon>Streptophyta</taxon>
        <taxon>Embryophyta</taxon>
        <taxon>Tracheophyta</taxon>
        <taxon>Spermatophyta</taxon>
        <taxon>Magnoliopsida</taxon>
        <taxon>Liliopsida</taxon>
        <taxon>Poales</taxon>
        <taxon>Poaceae</taxon>
        <taxon>PACMAD clade</taxon>
        <taxon>Panicoideae</taxon>
        <taxon>Panicodae</taxon>
        <taxon>Paniceae</taxon>
        <taxon>Panicinae</taxon>
        <taxon>Panicum</taxon>
        <taxon>Panicum sect. Panicum</taxon>
    </lineage>
</organism>
<evidence type="ECO:0000313" key="2">
    <source>
        <dbReference type="Proteomes" id="UP000244336"/>
    </source>
</evidence>
<reference evidence="1 2" key="1">
    <citation type="submission" date="2018-04" db="EMBL/GenBank/DDBJ databases">
        <title>WGS assembly of Panicum hallii var. hallii HAL2.</title>
        <authorList>
            <person name="Lovell J."/>
            <person name="Jenkins J."/>
            <person name="Lowry D."/>
            <person name="Mamidi S."/>
            <person name="Sreedasyam A."/>
            <person name="Weng X."/>
            <person name="Barry K."/>
            <person name="Bonette J."/>
            <person name="Campitelli B."/>
            <person name="Daum C."/>
            <person name="Gordon S."/>
            <person name="Gould B."/>
            <person name="Lipzen A."/>
            <person name="MacQueen A."/>
            <person name="Palacio-Mejia J."/>
            <person name="Plott C."/>
            <person name="Shakirov E."/>
            <person name="Shu S."/>
            <person name="Yoshinaga Y."/>
            <person name="Zane M."/>
            <person name="Rokhsar D."/>
            <person name="Grimwood J."/>
            <person name="Schmutz J."/>
            <person name="Juenger T."/>
        </authorList>
    </citation>
    <scope>NUCLEOTIDE SEQUENCE [LARGE SCALE GENOMIC DNA]</scope>
    <source>
        <strain evidence="2">cv. HAL2</strain>
    </source>
</reference>
<proteinExistence type="predicted"/>
<accession>A0A2T7CEB2</accession>